<name>A0A0H5DPY2_9BACT</name>
<feature type="compositionally biased region" description="Polar residues" evidence="1">
    <location>
        <begin position="215"/>
        <end position="227"/>
    </location>
</feature>
<reference evidence="3" key="1">
    <citation type="submission" date="2015-06" db="EMBL/GenBank/DDBJ databases">
        <authorList>
            <person name="Bertelli C."/>
        </authorList>
    </citation>
    <scope>NUCLEOTIDE SEQUENCE [LARGE SCALE GENOMIC DNA]</scope>
    <source>
        <strain evidence="3">CRIB-30</strain>
    </source>
</reference>
<dbReference type="AlphaFoldDB" id="A0A0H5DPY2"/>
<evidence type="ECO:0000256" key="1">
    <source>
        <dbReference type="SAM" id="MobiDB-lite"/>
    </source>
</evidence>
<evidence type="ECO:0000313" key="2">
    <source>
        <dbReference type="EMBL" id="CRX38078.1"/>
    </source>
</evidence>
<evidence type="ECO:0000313" key="3">
    <source>
        <dbReference type="Proteomes" id="UP000220251"/>
    </source>
</evidence>
<dbReference type="RefSeq" id="WP_098037931.1">
    <property type="nucleotide sequence ID" value="NZ_CWGJ01000011.1"/>
</dbReference>
<accession>A0A0H5DPY2</accession>
<proteinExistence type="predicted"/>
<dbReference type="EMBL" id="CWGJ01000011">
    <property type="protein sequence ID" value="CRX38078.1"/>
    <property type="molecule type" value="Genomic_DNA"/>
</dbReference>
<feature type="region of interest" description="Disordered" evidence="1">
    <location>
        <begin position="196"/>
        <end position="227"/>
    </location>
</feature>
<sequence length="581" mass="66352">MFCSVRSKIPDYHEKFRELSCINTRTTIASLVEGIEESIKPVSAASYSIFSMWPAQSSSQTTAHLEMKRVTKHLKTKLNKWCEEIDRELEGARYTPYLLERLKVVFQEIFEGGKTAILERKIEEASLPLQKLEPLLRKLDKLIMRVVLTPPLEKLTPPRRYSLFRSGGLLPHMVMPGLFGVYPSSRLITRSSLASTSSPLASGRPTLKSLGRSKSLPNISLNSQSRTAKLTREKEIDNLRKELVTKDRSLALESKVSKICVFTPDFGENWTNFLVAGFKSMTEEEEVIAVAKALNALQAINIINGILHDSREEWKICFLIGGLEAQVFEECIPAFDDSQLTILADILSSGSKMQLKWLDQQFYRIRQWYIDACNKTTSRINAMAKKFREDTEGRFLTSSDLQYMSELEGTIALKMHTISDKLLKLIRRVPLHPETKHVLFEGVIKDYRVLLTRLRETKDYEERPAGCLLPIIFRNVFDRAGITDEDEAYDIFGNWNLLYGKDYYEAGIFGNISFEEFKALETVVSNIFPQMRAHLSSQGINKVADLKKLLIFNNHLLTCYLKDARRAVALGDLSREIIARK</sequence>
<organism evidence="2 3">
    <name type="scientific">Estrella lausannensis</name>
    <dbReference type="NCBI Taxonomy" id="483423"/>
    <lineage>
        <taxon>Bacteria</taxon>
        <taxon>Pseudomonadati</taxon>
        <taxon>Chlamydiota</taxon>
        <taxon>Chlamydiia</taxon>
        <taxon>Parachlamydiales</taxon>
        <taxon>Candidatus Criblamydiaceae</taxon>
        <taxon>Estrella</taxon>
    </lineage>
</organism>
<keyword evidence="3" id="KW-1185">Reference proteome</keyword>
<dbReference type="Proteomes" id="UP000220251">
    <property type="component" value="Unassembled WGS sequence"/>
</dbReference>
<gene>
    <name evidence="2" type="ORF">ELAC_0726</name>
</gene>
<protein>
    <submittedName>
        <fullName evidence="2">Uncharacterized protein</fullName>
    </submittedName>
</protein>